<dbReference type="RefSeq" id="WP_002314821.1">
    <property type="nucleotide sequence ID" value="NZ_BNJW01000001.1"/>
</dbReference>
<reference evidence="3" key="2">
    <citation type="journal article" date="2022" name="J. Anim. Sci.">
        <title>Whole genome sequence analyses-based assessment of virulence potential and antimicrobial susceptibilities and resistance of Enterococcus faecium strains isolated from commercial swine and cattle probiotic products.</title>
        <authorList>
            <person name="Shridhar P.B."/>
            <person name="Amachawadi R.G."/>
            <person name="Tokach M."/>
            <person name="Patel I."/>
            <person name="Gangiredla J."/>
            <person name="Mammel M."/>
            <person name="Nagaraja T.G."/>
        </authorList>
    </citation>
    <scope>NUCLEOTIDE SEQUENCE</scope>
    <source>
        <strain evidence="3">EF216</strain>
    </source>
</reference>
<proteinExistence type="predicted"/>
<feature type="transmembrane region" description="Helical" evidence="1">
    <location>
        <begin position="6"/>
        <end position="29"/>
    </location>
</feature>
<reference evidence="2 4" key="1">
    <citation type="submission" date="2020-07" db="EMBL/GenBank/DDBJ databases">
        <authorList>
            <person name="Feng H."/>
        </authorList>
    </citation>
    <scope>NUCLEOTIDE SEQUENCE [LARGE SCALE GENOMIC DNA]</scope>
    <source>
        <strain evidence="4">s-7</strain>
        <strain evidence="2">S-7</strain>
    </source>
</reference>
<keyword evidence="1" id="KW-0812">Transmembrane</keyword>
<dbReference type="EMBL" id="JACEIT010000003">
    <property type="protein sequence ID" value="MBA4545330.1"/>
    <property type="molecule type" value="Genomic_DNA"/>
</dbReference>
<accession>A0A7W1XER8</accession>
<organism evidence="2 4">
    <name type="scientific">Enterococcus lactis</name>
    <dbReference type="NCBI Taxonomy" id="357441"/>
    <lineage>
        <taxon>Bacteria</taxon>
        <taxon>Bacillati</taxon>
        <taxon>Bacillota</taxon>
        <taxon>Bacilli</taxon>
        <taxon>Lactobacillales</taxon>
        <taxon>Enterococcaceae</taxon>
        <taxon>Enterococcus</taxon>
    </lineage>
</organism>
<dbReference type="Proteomes" id="UP000531895">
    <property type="component" value="Unassembled WGS sequence"/>
</dbReference>
<sequence>MIEEIIRLVPIIAFFIWVFLHVFFIKKLFQIQKTILDRIIPKSFEDENKIFYVGSISWIVFTIVWLFGAILFGY</sequence>
<gene>
    <name evidence="2" type="ORF">H1Z91_03065</name>
    <name evidence="3" type="ORF">KYX84_07270</name>
</gene>
<evidence type="ECO:0000256" key="1">
    <source>
        <dbReference type="SAM" id="Phobius"/>
    </source>
</evidence>
<protein>
    <submittedName>
        <fullName evidence="2">Uncharacterized protein</fullName>
    </submittedName>
</protein>
<evidence type="ECO:0000313" key="3">
    <source>
        <dbReference type="EMBL" id="MBX4194011.1"/>
    </source>
</evidence>
<comment type="caution">
    <text evidence="2">The sequence shown here is derived from an EMBL/GenBank/DDBJ whole genome shotgun (WGS) entry which is preliminary data.</text>
</comment>
<evidence type="ECO:0000313" key="4">
    <source>
        <dbReference type="Proteomes" id="UP000531895"/>
    </source>
</evidence>
<evidence type="ECO:0000313" key="2">
    <source>
        <dbReference type="EMBL" id="MBA4545330.1"/>
    </source>
</evidence>
<dbReference type="AlphaFoldDB" id="A0A7W1XER8"/>
<keyword evidence="1" id="KW-1133">Transmembrane helix</keyword>
<dbReference type="Proteomes" id="UP000704433">
    <property type="component" value="Unassembled WGS sequence"/>
</dbReference>
<name>A0A7W1XER8_9ENTE</name>
<keyword evidence="1" id="KW-0472">Membrane</keyword>
<dbReference type="EMBL" id="JAIFOD010000025">
    <property type="protein sequence ID" value="MBX4194011.1"/>
    <property type="molecule type" value="Genomic_DNA"/>
</dbReference>
<feature type="transmembrane region" description="Helical" evidence="1">
    <location>
        <begin position="50"/>
        <end position="72"/>
    </location>
</feature>